<dbReference type="Proteomes" id="UP000189739">
    <property type="component" value="Unassembled WGS sequence"/>
</dbReference>
<accession>A0A1S9PKV9</accession>
<keyword evidence="3" id="KW-1185">Reference proteome</keyword>
<evidence type="ECO:0000313" key="3">
    <source>
        <dbReference type="Proteomes" id="UP000189739"/>
    </source>
</evidence>
<keyword evidence="1" id="KW-1133">Transmembrane helix</keyword>
<organism evidence="2 3">
    <name type="scientific">Mucilaginibacter pedocola</name>
    <dbReference type="NCBI Taxonomy" id="1792845"/>
    <lineage>
        <taxon>Bacteria</taxon>
        <taxon>Pseudomonadati</taxon>
        <taxon>Bacteroidota</taxon>
        <taxon>Sphingobacteriia</taxon>
        <taxon>Sphingobacteriales</taxon>
        <taxon>Sphingobacteriaceae</taxon>
        <taxon>Mucilaginibacter</taxon>
    </lineage>
</organism>
<evidence type="ECO:0008006" key="4">
    <source>
        <dbReference type="Google" id="ProtNLM"/>
    </source>
</evidence>
<feature type="transmembrane region" description="Helical" evidence="1">
    <location>
        <begin position="42"/>
        <end position="64"/>
    </location>
</feature>
<keyword evidence="1" id="KW-0472">Membrane</keyword>
<keyword evidence="1" id="KW-0812">Transmembrane</keyword>
<dbReference type="EMBL" id="MBTF01000001">
    <property type="protein sequence ID" value="OOQ61575.1"/>
    <property type="molecule type" value="Genomic_DNA"/>
</dbReference>
<dbReference type="InterPro" id="IPR025250">
    <property type="entry name" value="DUF4199"/>
</dbReference>
<feature type="transmembrane region" description="Helical" evidence="1">
    <location>
        <begin position="161"/>
        <end position="182"/>
    </location>
</feature>
<proteinExistence type="predicted"/>
<name>A0A1S9PKV9_9SPHI</name>
<dbReference type="InterPro" id="IPR036259">
    <property type="entry name" value="MFS_trans_sf"/>
</dbReference>
<gene>
    <name evidence="2" type="ORF">BC343_00410</name>
</gene>
<dbReference type="SUPFAM" id="SSF103473">
    <property type="entry name" value="MFS general substrate transporter"/>
    <property type="match status" value="1"/>
</dbReference>
<dbReference type="Pfam" id="PF13858">
    <property type="entry name" value="DUF4199"/>
    <property type="match status" value="1"/>
</dbReference>
<dbReference type="STRING" id="1792845.BC343_00410"/>
<dbReference type="OrthoDB" id="660361at2"/>
<feature type="transmembrane region" description="Helical" evidence="1">
    <location>
        <begin position="85"/>
        <end position="108"/>
    </location>
</feature>
<feature type="transmembrane region" description="Helical" evidence="1">
    <location>
        <begin position="18"/>
        <end position="36"/>
    </location>
</feature>
<dbReference type="AlphaFoldDB" id="A0A1S9PKV9"/>
<evidence type="ECO:0000313" key="2">
    <source>
        <dbReference type="EMBL" id="OOQ61575.1"/>
    </source>
</evidence>
<dbReference type="RefSeq" id="WP_078345744.1">
    <property type="nucleotide sequence ID" value="NZ_MBTF01000001.1"/>
</dbReference>
<protein>
    <recommendedName>
        <fullName evidence="4">DUF4199 domain-containing protein</fullName>
    </recommendedName>
</protein>
<sequence length="200" mass="22098">MSEELNAKIKKQGLNKGLILGIIMGVLKILLFYFMTTMATSLLGIIGGPILFTMIIPIVIAVLLCSDLRKNVGGFWDFRQAVSGIFVMFIVAYVVSYLLSDVLFPMVIEPDMVNKMEQAMIATMTNVMEKANADQATIDKALDDVHKQLDAQKNVSIGGRIQSFAIGLIFAFILALIFAAIFKKERPLYLTEDGLKEPTV</sequence>
<evidence type="ECO:0000256" key="1">
    <source>
        <dbReference type="SAM" id="Phobius"/>
    </source>
</evidence>
<reference evidence="2 3" key="1">
    <citation type="submission" date="2016-07" db="EMBL/GenBank/DDBJ databases">
        <title>Genomic analysis of zinc-resistant bacterium Mucilaginibacter pedocola TBZ30.</title>
        <authorList>
            <person name="Huang J."/>
            <person name="Tang J."/>
        </authorList>
    </citation>
    <scope>NUCLEOTIDE SEQUENCE [LARGE SCALE GENOMIC DNA]</scope>
    <source>
        <strain evidence="2 3">TBZ30</strain>
    </source>
</reference>
<comment type="caution">
    <text evidence="2">The sequence shown here is derived from an EMBL/GenBank/DDBJ whole genome shotgun (WGS) entry which is preliminary data.</text>
</comment>